<keyword evidence="2" id="KW-1185">Reference proteome</keyword>
<comment type="caution">
    <text evidence="1">The sequence shown here is derived from an EMBL/GenBank/DDBJ whole genome shotgun (WGS) entry which is preliminary data.</text>
</comment>
<sequence>GFALALINKKICLIQIFAIYYHISTGNNHSYTEEPISDINLVIFVSTK</sequence>
<reference evidence="1" key="1">
    <citation type="submission" date="2021-06" db="EMBL/GenBank/DDBJ databases">
        <authorList>
            <person name="Kallberg Y."/>
            <person name="Tangrot J."/>
            <person name="Rosling A."/>
        </authorList>
    </citation>
    <scope>NUCLEOTIDE SEQUENCE</scope>
    <source>
        <strain evidence="1">MA453B</strain>
    </source>
</reference>
<feature type="non-terminal residue" evidence="1">
    <location>
        <position position="48"/>
    </location>
</feature>
<evidence type="ECO:0000313" key="1">
    <source>
        <dbReference type="EMBL" id="CAG8820020.1"/>
    </source>
</evidence>
<protein>
    <submittedName>
        <fullName evidence="1">9483_t:CDS:1</fullName>
    </submittedName>
</protein>
<proteinExistence type="predicted"/>
<name>A0A9N9PIL4_9GLOM</name>
<dbReference type="EMBL" id="CAJVPY010058726">
    <property type="protein sequence ID" value="CAG8820020.1"/>
    <property type="molecule type" value="Genomic_DNA"/>
</dbReference>
<feature type="non-terminal residue" evidence="1">
    <location>
        <position position="1"/>
    </location>
</feature>
<gene>
    <name evidence="1" type="ORF">DERYTH_LOCUS26880</name>
</gene>
<evidence type="ECO:0000313" key="2">
    <source>
        <dbReference type="Proteomes" id="UP000789405"/>
    </source>
</evidence>
<dbReference type="OrthoDB" id="2421743at2759"/>
<accession>A0A9N9PIL4</accession>
<dbReference type="AlphaFoldDB" id="A0A9N9PIL4"/>
<organism evidence="1 2">
    <name type="scientific">Dentiscutata erythropus</name>
    <dbReference type="NCBI Taxonomy" id="1348616"/>
    <lineage>
        <taxon>Eukaryota</taxon>
        <taxon>Fungi</taxon>
        <taxon>Fungi incertae sedis</taxon>
        <taxon>Mucoromycota</taxon>
        <taxon>Glomeromycotina</taxon>
        <taxon>Glomeromycetes</taxon>
        <taxon>Diversisporales</taxon>
        <taxon>Gigasporaceae</taxon>
        <taxon>Dentiscutata</taxon>
    </lineage>
</organism>
<dbReference type="Proteomes" id="UP000789405">
    <property type="component" value="Unassembled WGS sequence"/>
</dbReference>